<evidence type="ECO:0000256" key="1">
    <source>
        <dbReference type="SAM" id="SignalP"/>
    </source>
</evidence>
<proteinExistence type="predicted"/>
<feature type="signal peptide" evidence="1">
    <location>
        <begin position="1"/>
        <end position="22"/>
    </location>
</feature>
<dbReference type="Pfam" id="PF03783">
    <property type="entry name" value="CsgG"/>
    <property type="match status" value="1"/>
</dbReference>
<dbReference type="Proteomes" id="UP000279908">
    <property type="component" value="Unassembled WGS sequence"/>
</dbReference>
<evidence type="ECO:0000313" key="3">
    <source>
        <dbReference type="Proteomes" id="UP000279908"/>
    </source>
</evidence>
<sequence>MAMRKYIPFIIALLFLPGMAGAAGAVTQVEITGYGATRQEAIRDGLTEAIRQNNGVRISSGKEYQKNDVPLPWPGDTLAVRPVGEMQLVGSDVRETSKGTVRQYRVMDERQLEDGQWAARLLVAFTHYRSPGVASQNRRRIAVLPFQASQFSFMFGGREVLSDEISSRLSQRLVAELTQSRRFSVLDREYLSAYLQEKHLILSEDAADDELLKMGAVLGVDYMLVGTIAEAGERSSGVLIPMTGEQVQESSASLVVDYRIIVMATREIKWAGTETVALDKPTGGPDALCREAARMVVQHAMANIYPLQIVGSNAAGEVLINQGGITLQVGELLDVFAAGEKVFDPYTKESLGASESRIGRVRVVRVSAKKSYAEVVEGELEAMASGSICRRGGETAALPPEGGKPSSIRFSGSGGVLLPFDR</sequence>
<dbReference type="EMBL" id="RXYK01000008">
    <property type="protein sequence ID" value="RTY37721.1"/>
    <property type="molecule type" value="Genomic_DNA"/>
</dbReference>
<organism evidence="2 3">
    <name type="scientific">Chlorobium phaeovibrioides</name>
    <dbReference type="NCBI Taxonomy" id="1094"/>
    <lineage>
        <taxon>Bacteria</taxon>
        <taxon>Pseudomonadati</taxon>
        <taxon>Chlorobiota</taxon>
        <taxon>Chlorobiia</taxon>
        <taxon>Chlorobiales</taxon>
        <taxon>Chlorobiaceae</taxon>
        <taxon>Chlorobium/Pelodictyon group</taxon>
        <taxon>Chlorobium</taxon>
    </lineage>
</organism>
<dbReference type="InterPro" id="IPR005534">
    <property type="entry name" value="Curli_assmbl/transp-comp_CsgG"/>
</dbReference>
<protein>
    <submittedName>
        <fullName evidence="2">Penicillin-binding protein activator LpoB</fullName>
    </submittedName>
</protein>
<accession>A0A432AV16</accession>
<dbReference type="AlphaFoldDB" id="A0A432AV16"/>
<name>A0A432AV16_CHLPH</name>
<keyword evidence="1" id="KW-0732">Signal</keyword>
<feature type="chain" id="PRO_5018999489" evidence="1">
    <location>
        <begin position="23"/>
        <end position="422"/>
    </location>
</feature>
<dbReference type="GO" id="GO:0030288">
    <property type="term" value="C:outer membrane-bounded periplasmic space"/>
    <property type="evidence" value="ECO:0007669"/>
    <property type="project" value="InterPro"/>
</dbReference>
<comment type="caution">
    <text evidence="2">The sequence shown here is derived from an EMBL/GenBank/DDBJ whole genome shotgun (WGS) entry which is preliminary data.</text>
</comment>
<gene>
    <name evidence="2" type="ORF">EKD02_06240</name>
</gene>
<evidence type="ECO:0000313" key="2">
    <source>
        <dbReference type="EMBL" id="RTY37721.1"/>
    </source>
</evidence>
<reference evidence="2 3" key="1">
    <citation type="submission" date="2018-12" db="EMBL/GenBank/DDBJ databases">
        <authorList>
            <person name="Lunina O.N."/>
            <person name="Grouzdev D.S."/>
            <person name="Gorlenko V.M."/>
            <person name="Savvichev A.S."/>
        </authorList>
    </citation>
    <scope>NUCLEOTIDE SEQUENCE [LARGE SCALE GENOMIC DNA]</scope>
    <source>
        <strain evidence="2 3">BrKhr-17</strain>
    </source>
</reference>
<dbReference type="Gene3D" id="3.40.50.10610">
    <property type="entry name" value="ABC-type transport auxiliary lipoprotein component"/>
    <property type="match status" value="1"/>
</dbReference>